<evidence type="ECO:0000256" key="1">
    <source>
        <dbReference type="SAM" id="MobiDB-lite"/>
    </source>
</evidence>
<evidence type="ECO:0000313" key="3">
    <source>
        <dbReference type="Proteomes" id="UP001152622"/>
    </source>
</evidence>
<comment type="caution">
    <text evidence="2">The sequence shown here is derived from an EMBL/GenBank/DDBJ whole genome shotgun (WGS) entry which is preliminary data.</text>
</comment>
<dbReference type="AlphaFoldDB" id="A0A9Q1IT42"/>
<organism evidence="2 3">
    <name type="scientific">Synaphobranchus kaupii</name>
    <name type="common">Kaup's arrowtooth eel</name>
    <dbReference type="NCBI Taxonomy" id="118154"/>
    <lineage>
        <taxon>Eukaryota</taxon>
        <taxon>Metazoa</taxon>
        <taxon>Chordata</taxon>
        <taxon>Craniata</taxon>
        <taxon>Vertebrata</taxon>
        <taxon>Euteleostomi</taxon>
        <taxon>Actinopterygii</taxon>
        <taxon>Neopterygii</taxon>
        <taxon>Teleostei</taxon>
        <taxon>Anguilliformes</taxon>
        <taxon>Synaphobranchidae</taxon>
        <taxon>Synaphobranchus</taxon>
    </lineage>
</organism>
<protein>
    <submittedName>
        <fullName evidence="2">Uncharacterized protein</fullName>
    </submittedName>
</protein>
<feature type="region of interest" description="Disordered" evidence="1">
    <location>
        <begin position="1"/>
        <end position="38"/>
    </location>
</feature>
<reference evidence="2" key="1">
    <citation type="journal article" date="2023" name="Science">
        <title>Genome structures resolve the early diversification of teleost fishes.</title>
        <authorList>
            <person name="Parey E."/>
            <person name="Louis A."/>
            <person name="Montfort J."/>
            <person name="Bouchez O."/>
            <person name="Roques C."/>
            <person name="Iampietro C."/>
            <person name="Lluch J."/>
            <person name="Castinel A."/>
            <person name="Donnadieu C."/>
            <person name="Desvignes T."/>
            <person name="Floi Bucao C."/>
            <person name="Jouanno E."/>
            <person name="Wen M."/>
            <person name="Mejri S."/>
            <person name="Dirks R."/>
            <person name="Jansen H."/>
            <person name="Henkel C."/>
            <person name="Chen W.J."/>
            <person name="Zahm M."/>
            <person name="Cabau C."/>
            <person name="Klopp C."/>
            <person name="Thompson A.W."/>
            <person name="Robinson-Rechavi M."/>
            <person name="Braasch I."/>
            <person name="Lecointre G."/>
            <person name="Bobe J."/>
            <person name="Postlethwait J.H."/>
            <person name="Berthelot C."/>
            <person name="Roest Crollius H."/>
            <person name="Guiguen Y."/>
        </authorList>
    </citation>
    <scope>NUCLEOTIDE SEQUENCE</scope>
    <source>
        <strain evidence="2">WJC10195</strain>
    </source>
</reference>
<keyword evidence="3" id="KW-1185">Reference proteome</keyword>
<evidence type="ECO:0000313" key="2">
    <source>
        <dbReference type="EMBL" id="KAJ8351459.1"/>
    </source>
</evidence>
<dbReference type="EMBL" id="JAINUF010000008">
    <property type="protein sequence ID" value="KAJ8351459.1"/>
    <property type="molecule type" value="Genomic_DNA"/>
</dbReference>
<proteinExistence type="predicted"/>
<sequence>MMQHGPLISLSPEARPPGHGSAEVYSGSRRKIPGKSGAEWRSALRIGEGELEKDAAEPHKPLMVAGRVLVQVTPHRAVWSQGTSVNRLFSGESEGTE</sequence>
<dbReference type="Proteomes" id="UP001152622">
    <property type="component" value="Chromosome 8"/>
</dbReference>
<accession>A0A9Q1IT42</accession>
<gene>
    <name evidence="2" type="ORF">SKAU_G00229350</name>
</gene>
<name>A0A9Q1IT42_SYNKA</name>